<dbReference type="Proteomes" id="UP000233742">
    <property type="component" value="Chromosome"/>
</dbReference>
<dbReference type="Gene3D" id="3.90.220.20">
    <property type="entry name" value="DNA methylase specificity domains"/>
    <property type="match status" value="1"/>
</dbReference>
<dbReference type="OrthoDB" id="164285at2"/>
<dbReference type="GO" id="GO:0004519">
    <property type="term" value="F:endonuclease activity"/>
    <property type="evidence" value="ECO:0007669"/>
    <property type="project" value="UniProtKB-KW"/>
</dbReference>
<evidence type="ECO:0000256" key="2">
    <source>
        <dbReference type="ARBA" id="ARBA00022747"/>
    </source>
</evidence>
<evidence type="ECO:0000256" key="3">
    <source>
        <dbReference type="ARBA" id="ARBA00023125"/>
    </source>
</evidence>
<dbReference type="PANTHER" id="PTHR43140:SF1">
    <property type="entry name" value="TYPE I RESTRICTION ENZYME ECOKI SPECIFICITY SUBUNIT"/>
    <property type="match status" value="1"/>
</dbReference>
<proteinExistence type="inferred from homology"/>
<dbReference type="PANTHER" id="PTHR43140">
    <property type="entry name" value="TYPE-1 RESTRICTION ENZYME ECOKI SPECIFICITY PROTEIN"/>
    <property type="match status" value="1"/>
</dbReference>
<dbReference type="Pfam" id="PF01420">
    <property type="entry name" value="Methylase_S"/>
    <property type="match status" value="1"/>
</dbReference>
<keyword evidence="5" id="KW-0255">Endonuclease</keyword>
<dbReference type="SUPFAM" id="SSF116734">
    <property type="entry name" value="DNA methylase specificity domain"/>
    <property type="match status" value="2"/>
</dbReference>
<comment type="similarity">
    <text evidence="1">Belongs to the type-I restriction system S methylase family.</text>
</comment>
<dbReference type="InterPro" id="IPR000055">
    <property type="entry name" value="Restrct_endonuc_typeI_TRD"/>
</dbReference>
<dbReference type="KEGG" id="paro:CUV01_02185"/>
<name>A0A2K9F436_9RHOB</name>
<keyword evidence="3" id="KW-0238">DNA-binding</keyword>
<keyword evidence="5" id="KW-0378">Hydrolase</keyword>
<gene>
    <name evidence="5" type="ORF">CUV01_02185</name>
</gene>
<keyword evidence="2" id="KW-0680">Restriction system</keyword>
<organism evidence="5 6">
    <name type="scientific">Paracoccus tegillarcae</name>
    <dbReference type="NCBI Taxonomy" id="1529068"/>
    <lineage>
        <taxon>Bacteria</taxon>
        <taxon>Pseudomonadati</taxon>
        <taxon>Pseudomonadota</taxon>
        <taxon>Alphaproteobacteria</taxon>
        <taxon>Rhodobacterales</taxon>
        <taxon>Paracoccaceae</taxon>
        <taxon>Paracoccus</taxon>
    </lineage>
</organism>
<evidence type="ECO:0000313" key="6">
    <source>
        <dbReference type="Proteomes" id="UP000233742"/>
    </source>
</evidence>
<keyword evidence="5" id="KW-0540">Nuclease</keyword>
<sequence>MPLGEVTQYEQPTNYLVESSNYSDEFATPVLTAGKTFVLGYTDEMHGIYPAQSSPTIIFDDFTTANKWVDFDFKAKSSAMKMIKSRDEGRFSLKYVYHWLNTLPSEQTDGDHKRHWISNFCNKTIPIPCPENPQKSLVIQAEIVRILDAFTALTAELTAELTARKTQYNHYRNQLLSFEGGDVEWKTLGEVAENLDSRRVPITSGLRQPGNIPYYGASGVVDYVKDFIFDGDFLLISEDGANLLARSTPIAFSVSGKSWVNNHAHVLKFDTYAERKFVEYYLNNIDLTPYISGAAQPKLNQKNLNSIRLPWPALAEQARIVSILDKFDTITASLTTGLPREIALRQKQYEYYRNLLLSFPKGDQA</sequence>
<protein>
    <submittedName>
        <fullName evidence="5">Restriction endonuclease subunit S</fullName>
    </submittedName>
</protein>
<dbReference type="CDD" id="cd17274">
    <property type="entry name" value="RMtype1_S_Eco540ANI-TRD1-CR1_like"/>
    <property type="match status" value="1"/>
</dbReference>
<reference evidence="5 6" key="1">
    <citation type="submission" date="2017-12" db="EMBL/GenBank/DDBJ databases">
        <authorList>
            <person name="Hurst M.R.H."/>
        </authorList>
    </citation>
    <scope>NUCLEOTIDE SEQUENCE [LARGE SCALE GENOMIC DNA]</scope>
    <source>
        <strain evidence="5 6">BM15</strain>
    </source>
</reference>
<evidence type="ECO:0000256" key="1">
    <source>
        <dbReference type="ARBA" id="ARBA00010923"/>
    </source>
</evidence>
<accession>A0A2K9F436</accession>
<keyword evidence="6" id="KW-1185">Reference proteome</keyword>
<dbReference type="EMBL" id="CP025408">
    <property type="protein sequence ID" value="AUH35152.1"/>
    <property type="molecule type" value="Genomic_DNA"/>
</dbReference>
<dbReference type="InterPro" id="IPR044946">
    <property type="entry name" value="Restrct_endonuc_typeI_TRD_sf"/>
</dbReference>
<feature type="domain" description="Type I restriction modification DNA specificity" evidence="4">
    <location>
        <begin position="183"/>
        <end position="342"/>
    </location>
</feature>
<dbReference type="GO" id="GO:0003677">
    <property type="term" value="F:DNA binding"/>
    <property type="evidence" value="ECO:0007669"/>
    <property type="project" value="UniProtKB-KW"/>
</dbReference>
<evidence type="ECO:0000313" key="5">
    <source>
        <dbReference type="EMBL" id="AUH35152.1"/>
    </source>
</evidence>
<dbReference type="CDD" id="cd17262">
    <property type="entry name" value="RMtype1_S_Aco12261I-TRD2-CR2"/>
    <property type="match status" value="1"/>
</dbReference>
<dbReference type="AlphaFoldDB" id="A0A2K9F436"/>
<dbReference type="GO" id="GO:0009307">
    <property type="term" value="P:DNA restriction-modification system"/>
    <property type="evidence" value="ECO:0007669"/>
    <property type="project" value="UniProtKB-KW"/>
</dbReference>
<dbReference type="InterPro" id="IPR051212">
    <property type="entry name" value="Type-I_RE_S_subunit"/>
</dbReference>
<dbReference type="REBASE" id="228616">
    <property type="entry name" value="S.PspBM15ORF2190P"/>
</dbReference>
<evidence type="ECO:0000259" key="4">
    <source>
        <dbReference type="Pfam" id="PF01420"/>
    </source>
</evidence>